<keyword evidence="3" id="KW-1185">Reference proteome</keyword>
<protein>
    <recommendedName>
        <fullName evidence="1">PAC domain-containing protein</fullName>
    </recommendedName>
</protein>
<dbReference type="InterPro" id="IPR035965">
    <property type="entry name" value="PAS-like_dom_sf"/>
</dbReference>
<dbReference type="InterPro" id="IPR000700">
    <property type="entry name" value="PAS-assoc_C"/>
</dbReference>
<name>A0ABQ3W430_9LACO</name>
<proteinExistence type="predicted"/>
<evidence type="ECO:0000313" key="2">
    <source>
        <dbReference type="EMBL" id="GHW01106.1"/>
    </source>
</evidence>
<dbReference type="PROSITE" id="PS50113">
    <property type="entry name" value="PAC"/>
    <property type="match status" value="1"/>
</dbReference>
<comment type="caution">
    <text evidence="2">The sequence shown here is derived from an EMBL/GenBank/DDBJ whole genome shotgun (WGS) entry which is preliminary data.</text>
</comment>
<dbReference type="Gene3D" id="3.30.450.20">
    <property type="entry name" value="PAS domain"/>
    <property type="match status" value="1"/>
</dbReference>
<accession>A0ABQ3W430</accession>
<feature type="domain" description="PAC" evidence="1">
    <location>
        <begin position="88"/>
        <end position="147"/>
    </location>
</feature>
<sequence>MVEVSRPEEKARPALTDRFIEFAEGSLSYEQLSAVLDLLPLDLVFVDKDDVIRYFGGSCGFYPHSKNDLGMNLFSIHMPKSVPKVKAIVDDLRSGRKDKHAFWFEVRGRFVYIQYLAVRNKAGEYLGVLEILQDITDLRALQGKKKEL</sequence>
<dbReference type="EMBL" id="BOCI01000201">
    <property type="protein sequence ID" value="GHW01106.1"/>
    <property type="molecule type" value="Genomic_DNA"/>
</dbReference>
<dbReference type="Proteomes" id="UP000616547">
    <property type="component" value="Unassembled WGS sequence"/>
</dbReference>
<gene>
    <name evidence="2" type="ORF">lacNasYZ03_07930</name>
</gene>
<reference evidence="3" key="1">
    <citation type="submission" date="2021-01" db="EMBL/GenBank/DDBJ databases">
        <title>Draft genome sequence of Nasalis larvatus strain YZ03.</title>
        <authorList>
            <person name="Suzuki-Hashido N."/>
            <person name="Tsuchida S."/>
            <person name="Hayakawa T."/>
        </authorList>
    </citation>
    <scope>NUCLEOTIDE SEQUENCE [LARGE SCALE GENOMIC DNA]</scope>
    <source>
        <strain evidence="3">YZ03</strain>
    </source>
</reference>
<evidence type="ECO:0000259" key="1">
    <source>
        <dbReference type="PROSITE" id="PS50113"/>
    </source>
</evidence>
<dbReference type="SUPFAM" id="SSF55785">
    <property type="entry name" value="PYP-like sensor domain (PAS domain)"/>
    <property type="match status" value="1"/>
</dbReference>
<organism evidence="2 3">
    <name type="scientific">Lactobacillus nasalidis</name>
    <dbReference type="NCBI Taxonomy" id="2797258"/>
    <lineage>
        <taxon>Bacteria</taxon>
        <taxon>Bacillati</taxon>
        <taxon>Bacillota</taxon>
        <taxon>Bacilli</taxon>
        <taxon>Lactobacillales</taxon>
        <taxon>Lactobacillaceae</taxon>
        <taxon>Lactobacillus</taxon>
    </lineage>
</organism>
<dbReference type="Pfam" id="PF13596">
    <property type="entry name" value="PAS_10"/>
    <property type="match status" value="1"/>
</dbReference>
<evidence type="ECO:0000313" key="3">
    <source>
        <dbReference type="Proteomes" id="UP000616547"/>
    </source>
</evidence>